<keyword evidence="5" id="KW-0408">Iron</keyword>
<protein>
    <submittedName>
        <fullName evidence="9">7-carboxy-7-deazaguanine synthase</fullName>
        <ecNumber evidence="9">4.3.99.3</ecNumber>
    </submittedName>
</protein>
<dbReference type="AlphaFoldDB" id="A0A3B0ZR52"/>
<evidence type="ECO:0000313" key="9">
    <source>
        <dbReference type="EMBL" id="VAW89922.1"/>
    </source>
</evidence>
<dbReference type="HAMAP" id="MF_00917">
    <property type="entry name" value="QueE"/>
    <property type="match status" value="1"/>
</dbReference>
<dbReference type="PIRSF" id="PIRSF000370">
    <property type="entry name" value="QueE"/>
    <property type="match status" value="1"/>
</dbReference>
<evidence type="ECO:0000259" key="8">
    <source>
        <dbReference type="PROSITE" id="PS51918"/>
    </source>
</evidence>
<dbReference type="GO" id="GO:0051539">
    <property type="term" value="F:4 iron, 4 sulfur cluster binding"/>
    <property type="evidence" value="ECO:0007669"/>
    <property type="project" value="UniProtKB-KW"/>
</dbReference>
<dbReference type="GO" id="GO:0016829">
    <property type="term" value="F:lyase activity"/>
    <property type="evidence" value="ECO:0007669"/>
    <property type="project" value="UniProtKB-KW"/>
</dbReference>
<name>A0A3B0ZR52_9ZZZZ</name>
<keyword evidence="2" id="KW-0949">S-adenosyl-L-methionine</keyword>
<evidence type="ECO:0000256" key="3">
    <source>
        <dbReference type="ARBA" id="ARBA00022723"/>
    </source>
</evidence>
<reference evidence="9" key="1">
    <citation type="submission" date="2018-06" db="EMBL/GenBank/DDBJ databases">
        <authorList>
            <person name="Zhirakovskaya E."/>
        </authorList>
    </citation>
    <scope>NUCLEOTIDE SEQUENCE</scope>
</reference>
<dbReference type="PANTHER" id="PTHR42836">
    <property type="entry name" value="7-CARBOXY-7-DEAZAGUANINE SYNTHASE"/>
    <property type="match status" value="1"/>
</dbReference>
<dbReference type="EMBL" id="UOFQ01000162">
    <property type="protein sequence ID" value="VAW89922.1"/>
    <property type="molecule type" value="Genomic_DNA"/>
</dbReference>
<proteinExistence type="inferred from homology"/>
<keyword evidence="4" id="KW-0460">Magnesium</keyword>
<evidence type="ECO:0000256" key="2">
    <source>
        <dbReference type="ARBA" id="ARBA00022691"/>
    </source>
</evidence>
<organism evidence="9">
    <name type="scientific">hydrothermal vent metagenome</name>
    <dbReference type="NCBI Taxonomy" id="652676"/>
    <lineage>
        <taxon>unclassified sequences</taxon>
        <taxon>metagenomes</taxon>
        <taxon>ecological metagenomes</taxon>
    </lineage>
</organism>
<dbReference type="InterPro" id="IPR024924">
    <property type="entry name" value="7-CO-7-deazaguanine_synth-like"/>
</dbReference>
<dbReference type="InterPro" id="IPR058240">
    <property type="entry name" value="rSAM_sf"/>
</dbReference>
<sequence>MVSETQDNSSDDAVPAIRLRITEIFHSLQGESRTVGIPTIFIRLTGCPLRCGYCDSAYAFEGGEWMSLDQVLFNVVNKDCHYVTVTGGEPLAQKGCFPLLSRLCDLGYQVSLETSGSIDIMKVDPRVVKVMDLKTPGSGEEVKNRYENIKWLQNSDQIKFVICSRDDYLWACDKLVEYDLPSQYEILFQAVHNDLEDRVLAEWILEDRLQVRMQVQLHKILWGDLPGK</sequence>
<evidence type="ECO:0000256" key="6">
    <source>
        <dbReference type="ARBA" id="ARBA00023014"/>
    </source>
</evidence>
<dbReference type="CDD" id="cd01335">
    <property type="entry name" value="Radical_SAM"/>
    <property type="match status" value="1"/>
</dbReference>
<evidence type="ECO:0000256" key="5">
    <source>
        <dbReference type="ARBA" id="ARBA00023004"/>
    </source>
</evidence>
<keyword evidence="7 9" id="KW-0456">Lyase</keyword>
<keyword evidence="1" id="KW-0004">4Fe-4S</keyword>
<dbReference type="SFLD" id="SFLDS00029">
    <property type="entry name" value="Radical_SAM"/>
    <property type="match status" value="1"/>
</dbReference>
<dbReference type="SUPFAM" id="SSF102114">
    <property type="entry name" value="Radical SAM enzymes"/>
    <property type="match status" value="1"/>
</dbReference>
<evidence type="ECO:0000256" key="1">
    <source>
        <dbReference type="ARBA" id="ARBA00022485"/>
    </source>
</evidence>
<gene>
    <name evidence="9" type="ORF">MNBD_GAMMA17-2025</name>
</gene>
<dbReference type="EC" id="4.3.99.3" evidence="9"/>
<accession>A0A3B0ZR52</accession>
<keyword evidence="3" id="KW-0479">Metal-binding</keyword>
<dbReference type="PANTHER" id="PTHR42836:SF1">
    <property type="entry name" value="7-CARBOXY-7-DEAZAGUANINE SYNTHASE"/>
    <property type="match status" value="1"/>
</dbReference>
<evidence type="ECO:0000256" key="4">
    <source>
        <dbReference type="ARBA" id="ARBA00022842"/>
    </source>
</evidence>
<feature type="domain" description="Radical SAM core" evidence="8">
    <location>
        <begin position="34"/>
        <end position="224"/>
    </location>
</feature>
<dbReference type="NCBIfam" id="TIGR04349">
    <property type="entry name" value="rSAM_QueE_gams"/>
    <property type="match status" value="1"/>
</dbReference>
<dbReference type="GO" id="GO:0046872">
    <property type="term" value="F:metal ion binding"/>
    <property type="evidence" value="ECO:0007669"/>
    <property type="project" value="UniProtKB-KW"/>
</dbReference>
<evidence type="ECO:0000256" key="7">
    <source>
        <dbReference type="ARBA" id="ARBA00023239"/>
    </source>
</evidence>
<dbReference type="InterPro" id="IPR007197">
    <property type="entry name" value="rSAM"/>
</dbReference>
<dbReference type="InterPro" id="IPR027621">
    <property type="entry name" value="rSAM_QueE_gams"/>
</dbReference>
<dbReference type="Pfam" id="PF04055">
    <property type="entry name" value="Radical_SAM"/>
    <property type="match status" value="1"/>
</dbReference>
<dbReference type="Gene3D" id="3.20.20.70">
    <property type="entry name" value="Aldolase class I"/>
    <property type="match status" value="1"/>
</dbReference>
<dbReference type="PROSITE" id="PS51918">
    <property type="entry name" value="RADICAL_SAM"/>
    <property type="match status" value="1"/>
</dbReference>
<keyword evidence="6" id="KW-0411">Iron-sulfur</keyword>
<dbReference type="InterPro" id="IPR013785">
    <property type="entry name" value="Aldolase_TIM"/>
</dbReference>